<evidence type="ECO:0000256" key="10">
    <source>
        <dbReference type="SAM" id="MobiDB-lite"/>
    </source>
</evidence>
<dbReference type="Pfam" id="PF11635">
    <property type="entry name" value="Med16_N"/>
    <property type="match status" value="1"/>
</dbReference>
<evidence type="ECO:0000256" key="5">
    <source>
        <dbReference type="ARBA" id="ARBA00023159"/>
    </source>
</evidence>
<dbReference type="InterPro" id="IPR021665">
    <property type="entry name" value="Mediator_Med16_N"/>
</dbReference>
<evidence type="ECO:0000256" key="2">
    <source>
        <dbReference type="ARBA" id="ARBA00006543"/>
    </source>
</evidence>
<keyword evidence="14" id="KW-1185">Reference proteome</keyword>
<proteinExistence type="inferred from homology"/>
<comment type="function">
    <text evidence="9">Component of the Mediator complex, a coactivator involved in the regulated transcription of nearly all RNA polymerase II-dependent genes. Mediator functions as a bridge to convey information from gene-specific regulatory proteins to the basal RNA polymerase II transcription machinery. Mediator is recruited to promoters by direct interactions with regulatory proteins and serves as a scaffold for the assembly of a functional preinitiation complex with RNA polymerase II and the general transcription factors.</text>
</comment>
<evidence type="ECO:0000256" key="4">
    <source>
        <dbReference type="ARBA" id="ARBA00023015"/>
    </source>
</evidence>
<dbReference type="SUPFAM" id="SSF50978">
    <property type="entry name" value="WD40 repeat-like"/>
    <property type="match status" value="1"/>
</dbReference>
<comment type="subunit">
    <text evidence="9">Component of the Mediator complex.</text>
</comment>
<dbReference type="GO" id="GO:0045893">
    <property type="term" value="P:positive regulation of DNA-templated transcription"/>
    <property type="evidence" value="ECO:0007669"/>
    <property type="project" value="TreeGrafter"/>
</dbReference>
<dbReference type="OrthoDB" id="4139168at2759"/>
<dbReference type="STRING" id="1314773.A0A3N2PRH0"/>
<feature type="domain" description="Mediator complex subunit 16 C-terminal" evidence="12">
    <location>
        <begin position="861"/>
        <end position="984"/>
    </location>
</feature>
<feature type="domain" description="Mediator complex subunit Med16 N-terminal" evidence="11">
    <location>
        <begin position="154"/>
        <end position="475"/>
    </location>
</feature>
<keyword evidence="6 9" id="KW-0804">Transcription</keyword>
<dbReference type="InterPro" id="IPR048338">
    <property type="entry name" value="Mediator_Med16"/>
</dbReference>
<evidence type="ECO:0000259" key="11">
    <source>
        <dbReference type="Pfam" id="PF11635"/>
    </source>
</evidence>
<dbReference type="GO" id="GO:0016592">
    <property type="term" value="C:mediator complex"/>
    <property type="evidence" value="ECO:0007669"/>
    <property type="project" value="InterPro"/>
</dbReference>
<feature type="region of interest" description="Disordered" evidence="10">
    <location>
        <begin position="910"/>
        <end position="943"/>
    </location>
</feature>
<evidence type="ECO:0000313" key="14">
    <source>
        <dbReference type="Proteomes" id="UP000272025"/>
    </source>
</evidence>
<evidence type="ECO:0000256" key="3">
    <source>
        <dbReference type="ARBA" id="ARBA00019614"/>
    </source>
</evidence>
<evidence type="ECO:0000259" key="12">
    <source>
        <dbReference type="Pfam" id="PF20719"/>
    </source>
</evidence>
<dbReference type="Proteomes" id="UP000272025">
    <property type="component" value="Unassembled WGS sequence"/>
</dbReference>
<dbReference type="EMBL" id="ML119058">
    <property type="protein sequence ID" value="ROT36946.1"/>
    <property type="molecule type" value="Genomic_DNA"/>
</dbReference>
<organism evidence="13 14">
    <name type="scientific">Sodiomyces alkalinus (strain CBS 110278 / VKM F-3762 / F11)</name>
    <name type="common">Alkaliphilic filamentous fungus</name>
    <dbReference type="NCBI Taxonomy" id="1314773"/>
    <lineage>
        <taxon>Eukaryota</taxon>
        <taxon>Fungi</taxon>
        <taxon>Dikarya</taxon>
        <taxon>Ascomycota</taxon>
        <taxon>Pezizomycotina</taxon>
        <taxon>Sordariomycetes</taxon>
        <taxon>Hypocreomycetidae</taxon>
        <taxon>Glomerellales</taxon>
        <taxon>Plectosphaerellaceae</taxon>
        <taxon>Sodiomyces</taxon>
    </lineage>
</organism>
<evidence type="ECO:0000256" key="9">
    <source>
        <dbReference type="RuleBase" id="RU364149"/>
    </source>
</evidence>
<reference evidence="13 14" key="1">
    <citation type="journal article" date="2018" name="Mol. Ecol.">
        <title>The obligate alkalophilic soda-lake fungus Sodiomyces alkalinus has shifted to a protein diet.</title>
        <authorList>
            <person name="Grum-Grzhimaylo A.A."/>
            <person name="Falkoski D.L."/>
            <person name="van den Heuvel J."/>
            <person name="Valero-Jimenez C.A."/>
            <person name="Min B."/>
            <person name="Choi I.G."/>
            <person name="Lipzen A."/>
            <person name="Daum C.G."/>
            <person name="Aanen D.K."/>
            <person name="Tsang A."/>
            <person name="Henrissat B."/>
            <person name="Bilanenko E.N."/>
            <person name="de Vries R.P."/>
            <person name="van Kan J.A.L."/>
            <person name="Grigoriev I.V."/>
            <person name="Debets A.J.M."/>
        </authorList>
    </citation>
    <scope>NUCLEOTIDE SEQUENCE [LARGE SCALE GENOMIC DNA]</scope>
    <source>
        <strain evidence="13 14">F11</strain>
    </source>
</reference>
<accession>A0A3N2PRH0</accession>
<evidence type="ECO:0000256" key="7">
    <source>
        <dbReference type="ARBA" id="ARBA00023242"/>
    </source>
</evidence>
<keyword evidence="5 9" id="KW-0010">Activator</keyword>
<evidence type="ECO:0000256" key="1">
    <source>
        <dbReference type="ARBA" id="ARBA00004123"/>
    </source>
</evidence>
<dbReference type="PANTHER" id="PTHR13224">
    <property type="entry name" value="THYROID HORMONE RECEPTOR-ASSOCIATED PROTEIN-RELATED"/>
    <property type="match status" value="1"/>
</dbReference>
<sequence length="993" mass="110383">MPLMLDSSSMNGPMQVDQLDVDDLFGEGVGLSLSNARTPSKQLYQRVDDLRTRGCCQAIAWSKSGVIASISPDGKSVQARVPRADPADGSWALSEPTTIDLITATSSNPIVHLAWAPTAAHELAVIDATGRVAIVAFTGALNRPYPTRKWDDDHVDDLHAVVGCFWLNLASQHKNYHVVHGPAVKDATGYRYESSFVHAFGPWHPNPTRSALLCVTANGLLRLYWMQSGSNRFEETTMELESLSSSDDLITHASLHSDRNQIFIALATASRQLRLLRVTISWGIPQSDGKVPPGAQPLNPTMHAKHLAVSTWMPGLSGVTPCDPFMTQLSHIELLPSQMDSPGQPWAPINVLVVRTYLPALNAPYQETQTIIDRWELTHEPPPALHPAFEQMSSRTNHDTTPADKDPNCLQKLDPIIINNKILIGMHTINFGKRLCLAFSDGSIEYRDRFTLQETYNETNLDRVMTLHQAGLTFAEESPCLQAALSPTNCSVAQMLEDGRVKWNRLHYPMDNIGDSNQDATYAAVIAALTVAASAATFYHVNCDDILAVARPYAEKKNFTRDWVNEIVRMLKVPVDYSEETQNDNPVRNHSLQLCLSIINHMGFRGEFKPRSFSGKFALLSLNIRNTIILITFAINTPSNMREKLSPLDEHEVVDALSGCVKWSLDVISYLVDSLYSLLQEPQFMDLLQPSRFNEVSSYIQSQSNPALQLLLCSSSRGFLSSVCRRVLHMEALSNKAIEFYDRRAAIQNANDPSSHSKLPHELHRAYQKLHQITSSSLVKVQEVERLLNTFTSDVRVSYQSAFASLAAQHHKKEGGNAPEQKHMEAQIKSAQFHAELNILLSGQPPPPFLPVLRKFFTQDLPALKTQTDPAKLFFADFSLLEIQDSKRTLEARRAARRYVDVFRRVEITPPASLTTPPSPTPAPSQQGLNHQEGKGDEASKDATPQWRRCVRCAAVMEDVAGVRAGFMFVMSQQRRCSCGGYWVVLPKGAMAG</sequence>
<dbReference type="Pfam" id="PF20719">
    <property type="entry name" value="Med16_C"/>
    <property type="match status" value="1"/>
</dbReference>
<keyword evidence="4 9" id="KW-0805">Transcription regulation</keyword>
<dbReference type="PANTHER" id="PTHR13224:SF6">
    <property type="entry name" value="MEDIATOR OF RNA POLYMERASE II TRANSCRIPTION SUBUNIT 16"/>
    <property type="match status" value="1"/>
</dbReference>
<name>A0A3N2PRH0_SODAK</name>
<dbReference type="InterPro" id="IPR048339">
    <property type="entry name" value="Mediator_Med16_C"/>
</dbReference>
<dbReference type="AlphaFoldDB" id="A0A3N2PRH0"/>
<gene>
    <name evidence="9" type="primary">MED16</name>
    <name evidence="13" type="ORF">SODALDRAFT_281026</name>
</gene>
<keyword evidence="7 9" id="KW-0539">Nucleus</keyword>
<comment type="similarity">
    <text evidence="2 9">Belongs to the Mediator complex subunit 16 family.</text>
</comment>
<evidence type="ECO:0000256" key="8">
    <source>
        <dbReference type="ARBA" id="ARBA00032015"/>
    </source>
</evidence>
<evidence type="ECO:0000256" key="6">
    <source>
        <dbReference type="ARBA" id="ARBA00023163"/>
    </source>
</evidence>
<evidence type="ECO:0000313" key="13">
    <source>
        <dbReference type="EMBL" id="ROT36946.1"/>
    </source>
</evidence>
<protein>
    <recommendedName>
        <fullName evidence="3 9">Mediator of RNA polymerase II transcription subunit 16</fullName>
    </recommendedName>
    <alternativeName>
        <fullName evidence="8 9">Mediator complex subunit 16</fullName>
    </alternativeName>
</protein>
<dbReference type="InterPro" id="IPR036322">
    <property type="entry name" value="WD40_repeat_dom_sf"/>
</dbReference>
<comment type="subcellular location">
    <subcellularLocation>
        <location evidence="1 9">Nucleus</location>
    </subcellularLocation>
</comment>
<feature type="compositionally biased region" description="Basic and acidic residues" evidence="10">
    <location>
        <begin position="932"/>
        <end position="941"/>
    </location>
</feature>